<keyword evidence="11" id="KW-1185">Reference proteome</keyword>
<dbReference type="SUPFAM" id="SSF46894">
    <property type="entry name" value="C-terminal effector domain of the bipartite response regulators"/>
    <property type="match status" value="1"/>
</dbReference>
<dbReference type="PROSITE" id="PS51755">
    <property type="entry name" value="OMPR_PHOB"/>
    <property type="match status" value="1"/>
</dbReference>
<dbReference type="InterPro" id="IPR016032">
    <property type="entry name" value="Sig_transdc_resp-reg_C-effctor"/>
</dbReference>
<keyword evidence="3" id="KW-0805">Transcription regulation</keyword>
<reference evidence="10 11" key="1">
    <citation type="submission" date="2023-11" db="EMBL/GenBank/DDBJ databases">
        <title>Coraliomargarita sp. nov., isolated from marine algae.</title>
        <authorList>
            <person name="Lee J.K."/>
            <person name="Baek J.H."/>
            <person name="Kim J.M."/>
            <person name="Choi D.G."/>
            <person name="Jeon C.O."/>
        </authorList>
    </citation>
    <scope>NUCLEOTIDE SEQUENCE [LARGE SCALE GENOMIC DNA]</scope>
    <source>
        <strain evidence="10 11">J2-16</strain>
    </source>
</reference>
<evidence type="ECO:0000313" key="11">
    <source>
        <dbReference type="Proteomes" id="UP001324993"/>
    </source>
</evidence>
<dbReference type="PANTHER" id="PTHR48111:SF1">
    <property type="entry name" value="TWO-COMPONENT RESPONSE REGULATOR ORR33"/>
    <property type="match status" value="1"/>
</dbReference>
<feature type="domain" description="Response regulatory" evidence="8">
    <location>
        <begin position="46"/>
        <end position="159"/>
    </location>
</feature>
<dbReference type="InterPro" id="IPR001867">
    <property type="entry name" value="OmpR/PhoB-type_DNA-bd"/>
</dbReference>
<gene>
    <name evidence="10" type="ORF">SH580_07275</name>
</gene>
<dbReference type="PANTHER" id="PTHR48111">
    <property type="entry name" value="REGULATOR OF RPOS"/>
    <property type="match status" value="1"/>
</dbReference>
<evidence type="ECO:0000256" key="5">
    <source>
        <dbReference type="ARBA" id="ARBA00023163"/>
    </source>
</evidence>
<dbReference type="Pfam" id="PF00072">
    <property type="entry name" value="Response_reg"/>
    <property type="match status" value="1"/>
</dbReference>
<dbReference type="Gene3D" id="1.10.10.10">
    <property type="entry name" value="Winged helix-like DNA-binding domain superfamily/Winged helix DNA-binding domain"/>
    <property type="match status" value="1"/>
</dbReference>
<dbReference type="InterPro" id="IPR001789">
    <property type="entry name" value="Sig_transdc_resp-reg_receiver"/>
</dbReference>
<accession>A0ABZ0RQI8</accession>
<keyword evidence="2" id="KW-0902">Two-component regulatory system</keyword>
<evidence type="ECO:0000256" key="7">
    <source>
        <dbReference type="PROSITE-ProRule" id="PRU01091"/>
    </source>
</evidence>
<dbReference type="Pfam" id="PF00486">
    <property type="entry name" value="Trans_reg_C"/>
    <property type="match status" value="1"/>
</dbReference>
<name>A0ABZ0RQI8_9BACT</name>
<evidence type="ECO:0000259" key="9">
    <source>
        <dbReference type="PROSITE" id="PS51755"/>
    </source>
</evidence>
<dbReference type="InterPro" id="IPR039420">
    <property type="entry name" value="WalR-like"/>
</dbReference>
<dbReference type="Gene3D" id="6.10.250.690">
    <property type="match status" value="1"/>
</dbReference>
<dbReference type="InterPro" id="IPR011006">
    <property type="entry name" value="CheY-like_superfamily"/>
</dbReference>
<evidence type="ECO:0000256" key="2">
    <source>
        <dbReference type="ARBA" id="ARBA00023012"/>
    </source>
</evidence>
<keyword evidence="5" id="KW-0804">Transcription</keyword>
<proteinExistence type="predicted"/>
<evidence type="ECO:0000313" key="10">
    <source>
        <dbReference type="EMBL" id="WPJ97509.1"/>
    </source>
</evidence>
<feature type="DNA-binding region" description="OmpR/PhoB-type" evidence="7">
    <location>
        <begin position="167"/>
        <end position="275"/>
    </location>
</feature>
<evidence type="ECO:0000256" key="4">
    <source>
        <dbReference type="ARBA" id="ARBA00023125"/>
    </source>
</evidence>
<dbReference type="PROSITE" id="PS50110">
    <property type="entry name" value="RESPONSE_REGULATORY"/>
    <property type="match status" value="1"/>
</dbReference>
<dbReference type="Proteomes" id="UP001324993">
    <property type="component" value="Chromosome"/>
</dbReference>
<dbReference type="InterPro" id="IPR036388">
    <property type="entry name" value="WH-like_DNA-bd_sf"/>
</dbReference>
<evidence type="ECO:0000256" key="3">
    <source>
        <dbReference type="ARBA" id="ARBA00023015"/>
    </source>
</evidence>
<feature type="domain" description="OmpR/PhoB-type" evidence="9">
    <location>
        <begin position="167"/>
        <end position="275"/>
    </location>
</feature>
<organism evidence="10 11">
    <name type="scientific">Coraliomargarita algicola</name>
    <dbReference type="NCBI Taxonomy" id="3092156"/>
    <lineage>
        <taxon>Bacteria</taxon>
        <taxon>Pseudomonadati</taxon>
        <taxon>Verrucomicrobiota</taxon>
        <taxon>Opitutia</taxon>
        <taxon>Puniceicoccales</taxon>
        <taxon>Coraliomargaritaceae</taxon>
        <taxon>Coraliomargarita</taxon>
    </lineage>
</organism>
<dbReference type="Gene3D" id="3.40.50.2300">
    <property type="match status" value="1"/>
</dbReference>
<evidence type="ECO:0000256" key="6">
    <source>
        <dbReference type="PROSITE-ProRule" id="PRU00169"/>
    </source>
</evidence>
<feature type="modified residue" description="4-aspartylphosphate" evidence="6">
    <location>
        <position position="95"/>
    </location>
</feature>
<keyword evidence="1 6" id="KW-0597">Phosphoprotein</keyword>
<evidence type="ECO:0000259" key="8">
    <source>
        <dbReference type="PROSITE" id="PS50110"/>
    </source>
</evidence>
<dbReference type="CDD" id="cd00383">
    <property type="entry name" value="trans_reg_C"/>
    <property type="match status" value="1"/>
</dbReference>
<protein>
    <submittedName>
        <fullName evidence="10">Response regulator transcription factor</fullName>
    </submittedName>
</protein>
<evidence type="ECO:0000256" key="1">
    <source>
        <dbReference type="ARBA" id="ARBA00022553"/>
    </source>
</evidence>
<keyword evidence="4 7" id="KW-0238">DNA-binding</keyword>
<sequence>MAPKLSQNADALIYGSLENTLIVLRSFLINFRFATLCLMVTYNFMKILVVEDDEDVRHGLTQALMDSEFSVEAVDNGAEGLYRARYWDFDAIVLDVMLPEMNGWTVLEAIRREKKTPVLMLTARGEIHDRVRGLQTGADDYMVKPFDARELVARLQALIRRSAGQAANCIEIGRVTINLDAQDVLLDGQTVDLTADQIKIVTHLAIRAGNTVSHGLLSDVLSTRNEEGFSNVLDVQIYRIRKNSASISSATNADKATIFRVLKRVLCPLTYFLWIAIAE</sequence>
<dbReference type="EMBL" id="CP138858">
    <property type="protein sequence ID" value="WPJ97509.1"/>
    <property type="molecule type" value="Genomic_DNA"/>
</dbReference>
<dbReference type="RefSeq" id="WP_319834351.1">
    <property type="nucleotide sequence ID" value="NZ_CP138858.1"/>
</dbReference>
<dbReference type="SMART" id="SM00448">
    <property type="entry name" value="REC"/>
    <property type="match status" value="1"/>
</dbReference>
<dbReference type="SUPFAM" id="SSF52172">
    <property type="entry name" value="CheY-like"/>
    <property type="match status" value="1"/>
</dbReference>